<dbReference type="STRING" id="1003232.J9DRG4"/>
<evidence type="ECO:0000256" key="2">
    <source>
        <dbReference type="ARBA" id="ARBA00022980"/>
    </source>
</evidence>
<sequence>MGRVRNKVVKRAAKQIVSLHYQNLDIDFYHNKLVVEEVAVIQSKRLLNRVAGYTTVLMKRIQKGGVPGIHIKKHEEERERKENFIPSKRVLDDLTVVVDKTTMKMLKEYNYMGNYAVHDSEVIG</sequence>
<evidence type="ECO:0000313" key="4">
    <source>
        <dbReference type="EMBL" id="EJW05155.1"/>
    </source>
</evidence>
<comment type="similarity">
    <text evidence="1">Belongs to the eukaryotic ribosomal protein eS17 family.</text>
</comment>
<reference evidence="5" key="2">
    <citation type="submission" date="2015-07" db="EMBL/GenBank/DDBJ databases">
        <title>Contrasting host-pathogen interactions and genome evolution in two generalist and specialist microsporidian pathogens of mosquitoes.</title>
        <authorList>
            <consortium name="The Broad Institute Genomics Platform"/>
            <consortium name="The Broad Institute Genome Sequencing Center for Infectious Disease"/>
            <person name="Cuomo C.A."/>
            <person name="Sanscrainte N.D."/>
            <person name="Goldberg J.M."/>
            <person name="Heiman D."/>
            <person name="Young S."/>
            <person name="Zeng Q."/>
            <person name="Becnel J.J."/>
            <person name="Birren B.W."/>
        </authorList>
    </citation>
    <scope>NUCLEOTIDE SEQUENCE [LARGE SCALE GENOMIC DNA]</scope>
    <source>
        <strain evidence="5">USNM 41457</strain>
    </source>
</reference>
<dbReference type="OrthoDB" id="1727351at2759"/>
<comment type="caution">
    <text evidence="4">The sequence shown here is derived from an EMBL/GenBank/DDBJ whole genome shotgun (WGS) entry which is preliminary data.</text>
</comment>
<evidence type="ECO:0000256" key="3">
    <source>
        <dbReference type="ARBA" id="ARBA00023274"/>
    </source>
</evidence>
<name>J9DRG4_EDHAE</name>
<dbReference type="FunCoup" id="J9DRG4">
    <property type="interactions" value="202"/>
</dbReference>
<dbReference type="Proteomes" id="UP000003163">
    <property type="component" value="Unassembled WGS sequence"/>
</dbReference>
<reference evidence="4 5" key="1">
    <citation type="submission" date="2011-08" db="EMBL/GenBank/DDBJ databases">
        <authorList>
            <person name="Liu Z.J."/>
            <person name="Shi F.L."/>
            <person name="Lu J.Q."/>
            <person name="Li M."/>
            <person name="Wang Z.L."/>
        </authorList>
    </citation>
    <scope>NUCLEOTIDE SEQUENCE [LARGE SCALE GENOMIC DNA]</scope>
    <source>
        <strain evidence="4 5">USNM 41457</strain>
    </source>
</reference>
<evidence type="ECO:0000256" key="1">
    <source>
        <dbReference type="ARBA" id="ARBA00010444"/>
    </source>
</evidence>
<dbReference type="GO" id="GO:1990904">
    <property type="term" value="C:ribonucleoprotein complex"/>
    <property type="evidence" value="ECO:0007669"/>
    <property type="project" value="UniProtKB-KW"/>
</dbReference>
<dbReference type="HOGENOM" id="CLU_112958_2_2_1"/>
<dbReference type="InterPro" id="IPR036401">
    <property type="entry name" value="Ribosomal_eS17_sf"/>
</dbReference>
<protein>
    <recommendedName>
        <fullName evidence="6">Ribosomal protein S17</fullName>
    </recommendedName>
</protein>
<dbReference type="Gene3D" id="1.10.60.20">
    <property type="entry name" value="Ribosomal protein S17e-like"/>
    <property type="match status" value="1"/>
</dbReference>
<accession>J9DRG4</accession>
<proteinExistence type="inferred from homology"/>
<dbReference type="SUPFAM" id="SSF116820">
    <property type="entry name" value="Rps17e-like"/>
    <property type="match status" value="1"/>
</dbReference>
<dbReference type="GO" id="GO:0005840">
    <property type="term" value="C:ribosome"/>
    <property type="evidence" value="ECO:0007669"/>
    <property type="project" value="UniProtKB-KW"/>
</dbReference>
<keyword evidence="2" id="KW-0689">Ribosomal protein</keyword>
<dbReference type="InterPro" id="IPR001210">
    <property type="entry name" value="Ribosomal_eS17"/>
</dbReference>
<dbReference type="EMBL" id="AFBI03000009">
    <property type="protein sequence ID" value="EJW05155.1"/>
    <property type="molecule type" value="Genomic_DNA"/>
</dbReference>
<dbReference type="InParanoid" id="J9DRG4"/>
<gene>
    <name evidence="4" type="ORF">EDEG_00766</name>
</gene>
<dbReference type="AlphaFoldDB" id="J9DRG4"/>
<dbReference type="GO" id="GO:0003735">
    <property type="term" value="F:structural constituent of ribosome"/>
    <property type="evidence" value="ECO:0007669"/>
    <property type="project" value="InterPro"/>
</dbReference>
<dbReference type="VEuPathDB" id="MicrosporidiaDB:EDEG_00766"/>
<evidence type="ECO:0000313" key="5">
    <source>
        <dbReference type="Proteomes" id="UP000003163"/>
    </source>
</evidence>
<evidence type="ECO:0008006" key="6">
    <source>
        <dbReference type="Google" id="ProtNLM"/>
    </source>
</evidence>
<dbReference type="GO" id="GO:0006412">
    <property type="term" value="P:translation"/>
    <property type="evidence" value="ECO:0007669"/>
    <property type="project" value="InterPro"/>
</dbReference>
<keyword evidence="5" id="KW-1185">Reference proteome</keyword>
<keyword evidence="3" id="KW-0687">Ribonucleoprotein</keyword>
<dbReference type="Pfam" id="PF00833">
    <property type="entry name" value="Ribosomal_S17e"/>
    <property type="match status" value="1"/>
</dbReference>
<dbReference type="OMA" id="HTEHIEV"/>
<dbReference type="PANTHER" id="PTHR10732:SF0">
    <property type="entry name" value="40S RIBOSOMAL PROTEIN S17"/>
    <property type="match status" value="1"/>
</dbReference>
<dbReference type="HAMAP" id="MF_00511">
    <property type="entry name" value="Ribosomal_eS17"/>
    <property type="match status" value="1"/>
</dbReference>
<dbReference type="PANTHER" id="PTHR10732">
    <property type="entry name" value="40S RIBOSOMAL PROTEIN S17"/>
    <property type="match status" value="1"/>
</dbReference>
<organism evidence="4 5">
    <name type="scientific">Edhazardia aedis (strain USNM 41457)</name>
    <name type="common">Microsporidian parasite</name>
    <dbReference type="NCBI Taxonomy" id="1003232"/>
    <lineage>
        <taxon>Eukaryota</taxon>
        <taxon>Fungi</taxon>
        <taxon>Fungi incertae sedis</taxon>
        <taxon>Microsporidia</taxon>
        <taxon>Edhazardia</taxon>
    </lineage>
</organism>